<comment type="caution">
    <text evidence="2">The sequence shown here is derived from an EMBL/GenBank/DDBJ whole genome shotgun (WGS) entry which is preliminary data.</text>
</comment>
<dbReference type="EMBL" id="JBHSPU010000039">
    <property type="protein sequence ID" value="MFC5918473.1"/>
    <property type="molecule type" value="Genomic_DNA"/>
</dbReference>
<accession>A0ABW1GWD4</accession>
<feature type="compositionally biased region" description="Basic and acidic residues" evidence="1">
    <location>
        <begin position="1"/>
        <end position="19"/>
    </location>
</feature>
<evidence type="ECO:0000313" key="3">
    <source>
        <dbReference type="Proteomes" id="UP001596200"/>
    </source>
</evidence>
<feature type="region of interest" description="Disordered" evidence="1">
    <location>
        <begin position="1"/>
        <end position="88"/>
    </location>
</feature>
<dbReference type="Proteomes" id="UP001596200">
    <property type="component" value="Unassembled WGS sequence"/>
</dbReference>
<dbReference type="RefSeq" id="WP_344515191.1">
    <property type="nucleotide sequence ID" value="NZ_BAAATU010000032.1"/>
</dbReference>
<keyword evidence="3" id="KW-1185">Reference proteome</keyword>
<protein>
    <submittedName>
        <fullName evidence="2">Uncharacterized protein</fullName>
    </submittedName>
</protein>
<proteinExistence type="predicted"/>
<evidence type="ECO:0000313" key="2">
    <source>
        <dbReference type="EMBL" id="MFC5918473.1"/>
    </source>
</evidence>
<organism evidence="2 3">
    <name type="scientific">Streptomyces pulveraceus</name>
    <dbReference type="NCBI Taxonomy" id="68258"/>
    <lineage>
        <taxon>Bacteria</taxon>
        <taxon>Bacillati</taxon>
        <taxon>Actinomycetota</taxon>
        <taxon>Actinomycetes</taxon>
        <taxon>Kitasatosporales</taxon>
        <taxon>Streptomycetaceae</taxon>
        <taxon>Streptomyces</taxon>
    </lineage>
</organism>
<sequence>MDDLYDPNRNDPTRNDPTRNDLNGNAPNGRDPDGNEADGTARNGADRRGNTPTGEGPGAVPLPPVPDSVPNSTPERIPSGGPDADRIRIGLWGAPRSGKTTYLTALPLAAMQHQRHHDGGWNISGMTEEANAFLSRGMDLLTRQRAFPEATMGVREMAWSIQGPRRKGKLGLGSRRPGFVLDIQDAAGEVFGDGHPQQAQLVGQLARSHGLIYLFDPLGDAEKATESFNFLQSTLTQLTAQVRNRQGLVDGRLPHYVSVCVTMFDHPDIFRPAVEAGWVTQDTVGAQLPRVPAEQGEKFFEWMCDDFRGANARLVRDALHAYFDRRRISYYATSAVGFRLTPQHVFDYKDYVQPVDVDGTSRLRTSPEPINVLEPLIDLEERIHRDRSRERGLGGRLGGKRR</sequence>
<gene>
    <name evidence="2" type="ORF">ACFP1B_34350</name>
</gene>
<name>A0ABW1GWD4_9ACTN</name>
<evidence type="ECO:0000256" key="1">
    <source>
        <dbReference type="SAM" id="MobiDB-lite"/>
    </source>
</evidence>
<reference evidence="3" key="1">
    <citation type="journal article" date="2019" name="Int. J. Syst. Evol. Microbiol.">
        <title>The Global Catalogue of Microorganisms (GCM) 10K type strain sequencing project: providing services to taxonomists for standard genome sequencing and annotation.</title>
        <authorList>
            <consortium name="The Broad Institute Genomics Platform"/>
            <consortium name="The Broad Institute Genome Sequencing Center for Infectious Disease"/>
            <person name="Wu L."/>
            <person name="Ma J."/>
        </authorList>
    </citation>
    <scope>NUCLEOTIDE SEQUENCE [LARGE SCALE GENOMIC DNA]</scope>
    <source>
        <strain evidence="3">JCM 4147</strain>
    </source>
</reference>